<dbReference type="CDD" id="cd06225">
    <property type="entry name" value="HAMP"/>
    <property type="match status" value="1"/>
</dbReference>
<keyword evidence="10" id="KW-0067">ATP-binding</keyword>
<evidence type="ECO:0000256" key="14">
    <source>
        <dbReference type="PROSITE-ProRule" id="PRU00110"/>
    </source>
</evidence>
<dbReference type="SMART" id="SM00304">
    <property type="entry name" value="HAMP"/>
    <property type="match status" value="1"/>
</dbReference>
<dbReference type="NCBIfam" id="TIGR00229">
    <property type="entry name" value="sensory_box"/>
    <property type="match status" value="1"/>
</dbReference>
<dbReference type="Gene3D" id="3.40.50.2300">
    <property type="match status" value="2"/>
</dbReference>
<dbReference type="CDD" id="cd00130">
    <property type="entry name" value="PAS"/>
    <property type="match status" value="1"/>
</dbReference>
<dbReference type="Gene3D" id="1.10.287.130">
    <property type="match status" value="1"/>
</dbReference>
<dbReference type="InterPro" id="IPR003661">
    <property type="entry name" value="HisK_dim/P_dom"/>
</dbReference>
<feature type="domain" description="Response regulatory" evidence="19">
    <location>
        <begin position="664"/>
        <end position="786"/>
    </location>
</feature>
<organism evidence="23 24">
    <name type="scientific">Deefgea tanakiae</name>
    <dbReference type="NCBI Taxonomy" id="2865840"/>
    <lineage>
        <taxon>Bacteria</taxon>
        <taxon>Pseudomonadati</taxon>
        <taxon>Pseudomonadota</taxon>
        <taxon>Betaproteobacteria</taxon>
        <taxon>Neisseriales</taxon>
        <taxon>Chitinibacteraceae</taxon>
        <taxon>Deefgea</taxon>
    </lineage>
</organism>
<dbReference type="Gene3D" id="3.30.450.20">
    <property type="entry name" value="PAS domain"/>
    <property type="match status" value="1"/>
</dbReference>
<feature type="modified residue" description="4-aspartylphosphate" evidence="15">
    <location>
        <position position="718"/>
    </location>
</feature>
<dbReference type="InterPro" id="IPR003594">
    <property type="entry name" value="HATPase_dom"/>
</dbReference>
<feature type="coiled-coil region" evidence="16">
    <location>
        <begin position="206"/>
        <end position="265"/>
    </location>
</feature>
<keyword evidence="24" id="KW-1185">Reference proteome</keyword>
<feature type="domain" description="Histidine kinase" evidence="18">
    <location>
        <begin position="424"/>
        <end position="645"/>
    </location>
</feature>
<name>A0ABX8Z395_9NEIS</name>
<dbReference type="Pfam" id="PF00672">
    <property type="entry name" value="HAMP"/>
    <property type="match status" value="1"/>
</dbReference>
<evidence type="ECO:0000256" key="3">
    <source>
        <dbReference type="ARBA" id="ARBA00012438"/>
    </source>
</evidence>
<dbReference type="InterPro" id="IPR035965">
    <property type="entry name" value="PAS-like_dom_sf"/>
</dbReference>
<dbReference type="InterPro" id="IPR036097">
    <property type="entry name" value="HisK_dim/P_sf"/>
</dbReference>
<evidence type="ECO:0000256" key="7">
    <source>
        <dbReference type="ARBA" id="ARBA00022692"/>
    </source>
</evidence>
<feature type="domain" description="Response regulatory" evidence="19">
    <location>
        <begin position="812"/>
        <end position="928"/>
    </location>
</feature>
<evidence type="ECO:0000256" key="8">
    <source>
        <dbReference type="ARBA" id="ARBA00022741"/>
    </source>
</evidence>
<evidence type="ECO:0000256" key="13">
    <source>
        <dbReference type="ARBA" id="ARBA00023136"/>
    </source>
</evidence>
<dbReference type="InterPro" id="IPR011006">
    <property type="entry name" value="CheY-like_superfamily"/>
</dbReference>
<evidence type="ECO:0000256" key="15">
    <source>
        <dbReference type="PROSITE-ProRule" id="PRU00169"/>
    </source>
</evidence>
<dbReference type="PROSITE" id="PS50109">
    <property type="entry name" value="HIS_KIN"/>
    <property type="match status" value="1"/>
</dbReference>
<dbReference type="CDD" id="cd00082">
    <property type="entry name" value="HisKA"/>
    <property type="match status" value="1"/>
</dbReference>
<evidence type="ECO:0000259" key="20">
    <source>
        <dbReference type="PROSITE" id="PS50112"/>
    </source>
</evidence>
<keyword evidence="7 17" id="KW-0812">Transmembrane</keyword>
<keyword evidence="11 17" id="KW-1133">Transmembrane helix</keyword>
<dbReference type="Pfam" id="PF01627">
    <property type="entry name" value="Hpt"/>
    <property type="match status" value="1"/>
</dbReference>
<accession>A0ABX8Z395</accession>
<dbReference type="InterPro" id="IPR036641">
    <property type="entry name" value="HPT_dom_sf"/>
</dbReference>
<dbReference type="SUPFAM" id="SSF55785">
    <property type="entry name" value="PYP-like sensor domain (PAS domain)"/>
    <property type="match status" value="1"/>
</dbReference>
<evidence type="ECO:0000256" key="16">
    <source>
        <dbReference type="SAM" id="Coils"/>
    </source>
</evidence>
<dbReference type="Proteomes" id="UP000825679">
    <property type="component" value="Chromosome"/>
</dbReference>
<comment type="catalytic activity">
    <reaction evidence="1">
        <text>ATP + protein L-histidine = ADP + protein N-phospho-L-histidine.</text>
        <dbReference type="EC" id="2.7.13.3"/>
    </reaction>
</comment>
<evidence type="ECO:0000256" key="17">
    <source>
        <dbReference type="SAM" id="Phobius"/>
    </source>
</evidence>
<comment type="subcellular location">
    <subcellularLocation>
        <location evidence="2">Cell membrane</location>
        <topology evidence="2">Multi-pass membrane protein</topology>
    </subcellularLocation>
</comment>
<dbReference type="InterPro" id="IPR005467">
    <property type="entry name" value="His_kinase_dom"/>
</dbReference>
<dbReference type="Pfam" id="PF02518">
    <property type="entry name" value="HATPase_c"/>
    <property type="match status" value="1"/>
</dbReference>
<dbReference type="Pfam" id="PF00512">
    <property type="entry name" value="HisKA"/>
    <property type="match status" value="1"/>
</dbReference>
<feature type="domain" description="HPt" evidence="22">
    <location>
        <begin position="972"/>
        <end position="1062"/>
    </location>
</feature>
<evidence type="ECO:0000259" key="18">
    <source>
        <dbReference type="PROSITE" id="PS50109"/>
    </source>
</evidence>
<keyword evidence="5 15" id="KW-0597">Phosphoprotein</keyword>
<keyword evidence="13 17" id="KW-0472">Membrane</keyword>
<dbReference type="RefSeq" id="WP_221005448.1">
    <property type="nucleotide sequence ID" value="NZ_CP081150.1"/>
</dbReference>
<dbReference type="Pfam" id="PF00989">
    <property type="entry name" value="PAS"/>
    <property type="match status" value="1"/>
</dbReference>
<dbReference type="PANTHER" id="PTHR45339">
    <property type="entry name" value="HYBRID SIGNAL TRANSDUCTION HISTIDINE KINASE J"/>
    <property type="match status" value="1"/>
</dbReference>
<feature type="modified residue" description="4-aspartylphosphate" evidence="15">
    <location>
        <position position="861"/>
    </location>
</feature>
<feature type="domain" description="HAMP" evidence="21">
    <location>
        <begin position="166"/>
        <end position="218"/>
    </location>
</feature>
<evidence type="ECO:0000256" key="12">
    <source>
        <dbReference type="ARBA" id="ARBA00023012"/>
    </source>
</evidence>
<feature type="domain" description="PAS" evidence="20">
    <location>
        <begin position="283"/>
        <end position="340"/>
    </location>
</feature>
<gene>
    <name evidence="23" type="ORF">K4H28_12200</name>
</gene>
<dbReference type="SUPFAM" id="SSF47384">
    <property type="entry name" value="Homodimeric domain of signal transducing histidine kinase"/>
    <property type="match status" value="1"/>
</dbReference>
<dbReference type="PRINTS" id="PR00344">
    <property type="entry name" value="BCTRLSENSOR"/>
</dbReference>
<dbReference type="CDD" id="cd16922">
    <property type="entry name" value="HATPase_EvgS-ArcB-TorS-like"/>
    <property type="match status" value="1"/>
</dbReference>
<evidence type="ECO:0000256" key="4">
    <source>
        <dbReference type="ARBA" id="ARBA00022475"/>
    </source>
</evidence>
<dbReference type="SUPFAM" id="SSF52172">
    <property type="entry name" value="CheY-like"/>
    <property type="match status" value="2"/>
</dbReference>
<keyword evidence="9" id="KW-0418">Kinase</keyword>
<evidence type="ECO:0000256" key="5">
    <source>
        <dbReference type="ARBA" id="ARBA00022553"/>
    </source>
</evidence>
<evidence type="ECO:0000259" key="21">
    <source>
        <dbReference type="PROSITE" id="PS50885"/>
    </source>
</evidence>
<dbReference type="InterPro" id="IPR013767">
    <property type="entry name" value="PAS_fold"/>
</dbReference>
<dbReference type="SMART" id="SM00448">
    <property type="entry name" value="REC"/>
    <property type="match status" value="2"/>
</dbReference>
<dbReference type="InterPro" id="IPR004358">
    <property type="entry name" value="Sig_transdc_His_kin-like_C"/>
</dbReference>
<keyword evidence="12" id="KW-0902">Two-component regulatory system</keyword>
<sequence length="1164" mass="128881">MQRFSLSLRYVLILSVLLGLIVPSWLAFQIERNDLQQRLMQTQQQDRDRQADLLADSLRNSLWNFEPKFAASLIDNIMKDPQITSIRVTRWPGGGVFIERSKANLAIDSTVVREIKLENGRIGTVTVSVNNVAIERAIAEAQQRFLWRTGGIGLGAMLLILLVLHWRLTRPINRLVVQAESLAGGNLQDELTWLRNDELGRVGHSLEKMRQSLSQLLGELQGLNLDLRTENSQRKTAEAQLARYAEELEDRVHERTLALSNVNEELAATLASQREAEASSRAAKEMLERLIDTANVMVVGVNAEGRVVLFNSVAEEITGYARQQVLGHVWSRLGIILEPEQWQGDGADLSQIALQHNQNIRSYSGQVRTIDWRNSVQQQVTPQGVALISFGLDITDRLRMEQVLVEAREVADAANKSKSEFLANMSHEIRTPMNAIMGMTDLALRTDLSDKQRNYLEKVSVAAAGLLGVINDVLDFSKIEAGKLSFEMRAFSLEKVLHHVASLSAAKLHSKNLELLFDVAPEIPDGLVGDELRLGQVLLNLLSNAIKFTETGEIQLRIRKIDGDMSSIRLRVEVQDTGIGLTPEQRQRMFQPFEQADASTTRRFGGTGLGLSITKSLVNMMGGEVSVESKLGVGSTFIFTACFAVQAEQQSLSPFDFTQFKQLRVLVVDDNSTACRIMDEMLSSMQIQHQVLAEGQAALLELAAAQERGEPYHLALMDWQMPGLDGLEVLRWIRQHDDIADTLSVVMVTAYSRDDLIDAAKGLRVDDILEKPVSPSKLLDSMMQVMGHGHVPSPRLPQQRQKITTAHLRGASILLVEDNEVNQELAVDILTQAGMKVDVANNGQEALNQLAAHRYDAVLMDWQMPIMDGFEATRRIREDARFVNLPIIAMTANAMAGDREKCLAVGMNDHLGKPIAVDELIAVLARWIGRDGEVPTEVPPELAMQKVASVGQQIPVLQGVNVAMALERLRGNVGQYRRFLTRFVETQSDVVENLQQLWLQGRRDDAERLAHTLRGLVAYIGADELVQAAKSIEQAIKNHHDEQVAGLIAELAYPVQGLLQSIHLLPDVSISASEELTNASPPLPAQLSHLASLLAQDDTQAVGLLTQINAALSGHRGGSDFVKVSQLIRQFEMDLALVALQDWCQSYGLVLSALDASTEQGGRI</sequence>
<dbReference type="InterPro" id="IPR036890">
    <property type="entry name" value="HATPase_C_sf"/>
</dbReference>
<dbReference type="SMART" id="SM00091">
    <property type="entry name" value="PAS"/>
    <property type="match status" value="1"/>
</dbReference>
<keyword evidence="8" id="KW-0547">Nucleotide-binding</keyword>
<dbReference type="Gene3D" id="6.10.340.10">
    <property type="match status" value="1"/>
</dbReference>
<evidence type="ECO:0000256" key="11">
    <source>
        <dbReference type="ARBA" id="ARBA00022989"/>
    </source>
</evidence>
<dbReference type="InterPro" id="IPR008207">
    <property type="entry name" value="Sig_transdc_His_kin_Hpt_dom"/>
</dbReference>
<dbReference type="PROSITE" id="PS50112">
    <property type="entry name" value="PAS"/>
    <property type="match status" value="1"/>
</dbReference>
<protein>
    <recommendedName>
        <fullName evidence="3">histidine kinase</fullName>
        <ecNumber evidence="3">2.7.13.3</ecNumber>
    </recommendedName>
</protein>
<dbReference type="PANTHER" id="PTHR45339:SF1">
    <property type="entry name" value="HYBRID SIGNAL TRANSDUCTION HISTIDINE KINASE J"/>
    <property type="match status" value="1"/>
</dbReference>
<evidence type="ECO:0000256" key="2">
    <source>
        <dbReference type="ARBA" id="ARBA00004651"/>
    </source>
</evidence>
<dbReference type="Gene3D" id="3.30.565.10">
    <property type="entry name" value="Histidine kinase-like ATPase, C-terminal domain"/>
    <property type="match status" value="1"/>
</dbReference>
<dbReference type="SUPFAM" id="SSF55874">
    <property type="entry name" value="ATPase domain of HSP90 chaperone/DNA topoisomerase II/histidine kinase"/>
    <property type="match status" value="1"/>
</dbReference>
<evidence type="ECO:0000256" key="10">
    <source>
        <dbReference type="ARBA" id="ARBA00022840"/>
    </source>
</evidence>
<dbReference type="PROSITE" id="PS50110">
    <property type="entry name" value="RESPONSE_REGULATORY"/>
    <property type="match status" value="2"/>
</dbReference>
<keyword evidence="6" id="KW-0808">Transferase</keyword>
<dbReference type="InterPro" id="IPR003660">
    <property type="entry name" value="HAMP_dom"/>
</dbReference>
<evidence type="ECO:0000256" key="1">
    <source>
        <dbReference type="ARBA" id="ARBA00000085"/>
    </source>
</evidence>
<keyword evidence="16" id="KW-0175">Coiled coil</keyword>
<dbReference type="EMBL" id="CP081150">
    <property type="protein sequence ID" value="QZA77052.1"/>
    <property type="molecule type" value="Genomic_DNA"/>
</dbReference>
<feature type="transmembrane region" description="Helical" evidence="17">
    <location>
        <begin position="6"/>
        <end position="28"/>
    </location>
</feature>
<evidence type="ECO:0000313" key="23">
    <source>
        <dbReference type="EMBL" id="QZA77052.1"/>
    </source>
</evidence>
<dbReference type="PROSITE" id="PS50885">
    <property type="entry name" value="HAMP"/>
    <property type="match status" value="1"/>
</dbReference>
<dbReference type="SUPFAM" id="SSF47226">
    <property type="entry name" value="Histidine-containing phosphotransfer domain, HPT domain"/>
    <property type="match status" value="1"/>
</dbReference>
<dbReference type="Gene3D" id="1.20.120.160">
    <property type="entry name" value="HPT domain"/>
    <property type="match status" value="1"/>
</dbReference>
<evidence type="ECO:0000259" key="19">
    <source>
        <dbReference type="PROSITE" id="PS50110"/>
    </source>
</evidence>
<dbReference type="SMART" id="SM00387">
    <property type="entry name" value="HATPase_c"/>
    <property type="match status" value="1"/>
</dbReference>
<feature type="modified residue" description="Phosphohistidine" evidence="14">
    <location>
        <position position="1011"/>
    </location>
</feature>
<feature type="transmembrane region" description="Helical" evidence="17">
    <location>
        <begin position="145"/>
        <end position="166"/>
    </location>
</feature>
<reference evidence="23 24" key="1">
    <citation type="submission" date="2021-08" db="EMBL/GenBank/DDBJ databases">
        <title>complete genome sequencing of Deefgea sp. D25.</title>
        <authorList>
            <person name="Bae J.-W."/>
            <person name="Gim D.-H."/>
        </authorList>
    </citation>
    <scope>NUCLEOTIDE SEQUENCE [LARGE SCALE GENOMIC DNA]</scope>
    <source>
        <strain evidence="23 24">D25</strain>
    </source>
</reference>
<evidence type="ECO:0000256" key="9">
    <source>
        <dbReference type="ARBA" id="ARBA00022777"/>
    </source>
</evidence>
<dbReference type="InterPro" id="IPR000014">
    <property type="entry name" value="PAS"/>
</dbReference>
<evidence type="ECO:0000313" key="24">
    <source>
        <dbReference type="Proteomes" id="UP000825679"/>
    </source>
</evidence>
<keyword evidence="4" id="KW-1003">Cell membrane</keyword>
<evidence type="ECO:0000256" key="6">
    <source>
        <dbReference type="ARBA" id="ARBA00022679"/>
    </source>
</evidence>
<evidence type="ECO:0000259" key="22">
    <source>
        <dbReference type="PROSITE" id="PS50894"/>
    </source>
</evidence>
<dbReference type="EC" id="2.7.13.3" evidence="3"/>
<dbReference type="PROSITE" id="PS50894">
    <property type="entry name" value="HPT"/>
    <property type="match status" value="1"/>
</dbReference>
<dbReference type="CDD" id="cd17546">
    <property type="entry name" value="REC_hyHK_CKI1_RcsC-like"/>
    <property type="match status" value="2"/>
</dbReference>
<dbReference type="SMART" id="SM00388">
    <property type="entry name" value="HisKA"/>
    <property type="match status" value="1"/>
</dbReference>
<dbReference type="SUPFAM" id="SSF158472">
    <property type="entry name" value="HAMP domain-like"/>
    <property type="match status" value="1"/>
</dbReference>
<dbReference type="Pfam" id="PF00072">
    <property type="entry name" value="Response_reg"/>
    <property type="match status" value="2"/>
</dbReference>
<proteinExistence type="predicted"/>
<dbReference type="InterPro" id="IPR001789">
    <property type="entry name" value="Sig_transdc_resp-reg_receiver"/>
</dbReference>